<evidence type="ECO:0000313" key="2">
    <source>
        <dbReference type="EMBL" id="KAJ8542039.1"/>
    </source>
</evidence>
<organism evidence="2 3">
    <name type="scientific">Anisodus acutangulus</name>
    <dbReference type="NCBI Taxonomy" id="402998"/>
    <lineage>
        <taxon>Eukaryota</taxon>
        <taxon>Viridiplantae</taxon>
        <taxon>Streptophyta</taxon>
        <taxon>Embryophyta</taxon>
        <taxon>Tracheophyta</taxon>
        <taxon>Spermatophyta</taxon>
        <taxon>Magnoliopsida</taxon>
        <taxon>eudicotyledons</taxon>
        <taxon>Gunneridae</taxon>
        <taxon>Pentapetalae</taxon>
        <taxon>asterids</taxon>
        <taxon>lamiids</taxon>
        <taxon>Solanales</taxon>
        <taxon>Solanaceae</taxon>
        <taxon>Solanoideae</taxon>
        <taxon>Hyoscyameae</taxon>
        <taxon>Anisodus</taxon>
    </lineage>
</organism>
<comment type="caution">
    <text evidence="2">The sequence shown here is derived from an EMBL/GenBank/DDBJ whole genome shotgun (WGS) entry which is preliminary data.</text>
</comment>
<dbReference type="AlphaFoldDB" id="A0A9Q1LRE7"/>
<evidence type="ECO:0000313" key="3">
    <source>
        <dbReference type="Proteomes" id="UP001152561"/>
    </source>
</evidence>
<evidence type="ECO:0000256" key="1">
    <source>
        <dbReference type="SAM" id="MobiDB-lite"/>
    </source>
</evidence>
<accession>A0A9Q1LRE7</accession>
<protein>
    <submittedName>
        <fullName evidence="2">Uncharacterized protein</fullName>
    </submittedName>
</protein>
<reference evidence="3" key="1">
    <citation type="journal article" date="2023" name="Proc. Natl. Acad. Sci. U.S.A.">
        <title>Genomic and structural basis for evolution of tropane alkaloid biosynthesis.</title>
        <authorList>
            <person name="Wanga Y.-J."/>
            <person name="Taina T."/>
            <person name="Yua J.-Y."/>
            <person name="Lia J."/>
            <person name="Xua B."/>
            <person name="Chenc J."/>
            <person name="D'Auriad J.C."/>
            <person name="Huanga J.-P."/>
            <person name="Huanga S.-X."/>
        </authorList>
    </citation>
    <scope>NUCLEOTIDE SEQUENCE [LARGE SCALE GENOMIC DNA]</scope>
    <source>
        <strain evidence="3">cv. KIB-2019</strain>
    </source>
</reference>
<dbReference type="EMBL" id="JAJAGQ010000015">
    <property type="protein sequence ID" value="KAJ8542039.1"/>
    <property type="molecule type" value="Genomic_DNA"/>
</dbReference>
<feature type="region of interest" description="Disordered" evidence="1">
    <location>
        <begin position="68"/>
        <end position="108"/>
    </location>
</feature>
<name>A0A9Q1LRE7_9SOLA</name>
<sequence length="108" mass="11846">MLPFRLIGIANYLSPLASEKDMEKMRGVSGDCLLNAGAHAAAQLSLLTIEGFQWKIVKERERMIEYQKLQAPPGTRESADLCGRSGGQVGPFRAGKEDPQQRGSHVPH</sequence>
<keyword evidence="3" id="KW-1185">Reference proteome</keyword>
<gene>
    <name evidence="2" type="ORF">K7X08_016905</name>
</gene>
<proteinExistence type="predicted"/>
<dbReference type="OrthoDB" id="1808507at2759"/>
<dbReference type="Proteomes" id="UP001152561">
    <property type="component" value="Unassembled WGS sequence"/>
</dbReference>